<feature type="region of interest" description="Disordered" evidence="1">
    <location>
        <begin position="31"/>
        <end position="65"/>
    </location>
</feature>
<organism evidence="2 3">
    <name type="scientific">Actinacidiphila acidipaludis</name>
    <dbReference type="NCBI Taxonomy" id="2873382"/>
    <lineage>
        <taxon>Bacteria</taxon>
        <taxon>Bacillati</taxon>
        <taxon>Actinomycetota</taxon>
        <taxon>Actinomycetes</taxon>
        <taxon>Kitasatosporales</taxon>
        <taxon>Streptomycetaceae</taxon>
        <taxon>Actinacidiphila</taxon>
    </lineage>
</organism>
<feature type="compositionally biased region" description="Low complexity" evidence="1">
    <location>
        <begin position="49"/>
        <end position="65"/>
    </location>
</feature>
<dbReference type="Proteomes" id="UP000778578">
    <property type="component" value="Unassembled WGS sequence"/>
</dbReference>
<sequence length="65" mass="6741">MLPAAFEAFVELYYVPHLVYADAQLGSQEQAEDVVDETSSSAGFISAATTTTGPSSNPTPTSQGS</sequence>
<name>A0ABS7QIH3_9ACTN</name>
<proteinExistence type="predicted"/>
<dbReference type="RefSeq" id="WP_222967556.1">
    <property type="nucleotide sequence ID" value="NZ_JAINZZ010000051.1"/>
</dbReference>
<protein>
    <submittedName>
        <fullName evidence="2">Uncharacterized protein</fullName>
    </submittedName>
</protein>
<comment type="caution">
    <text evidence="2">The sequence shown here is derived from an EMBL/GenBank/DDBJ whole genome shotgun (WGS) entry which is preliminary data.</text>
</comment>
<dbReference type="EMBL" id="JAINZZ010000051">
    <property type="protein sequence ID" value="MBY8881579.1"/>
    <property type="molecule type" value="Genomic_DNA"/>
</dbReference>
<evidence type="ECO:0000313" key="3">
    <source>
        <dbReference type="Proteomes" id="UP000778578"/>
    </source>
</evidence>
<evidence type="ECO:0000256" key="1">
    <source>
        <dbReference type="SAM" id="MobiDB-lite"/>
    </source>
</evidence>
<evidence type="ECO:0000313" key="2">
    <source>
        <dbReference type="EMBL" id="MBY8881579.1"/>
    </source>
</evidence>
<reference evidence="2 3" key="1">
    <citation type="submission" date="2021-08" db="EMBL/GenBank/DDBJ databases">
        <title>WGS of actinomycetes from Thailand.</title>
        <authorList>
            <person name="Thawai C."/>
        </authorList>
    </citation>
    <scope>NUCLEOTIDE SEQUENCE [LARGE SCALE GENOMIC DNA]</scope>
    <source>
        <strain evidence="2 3">PLK6-54</strain>
    </source>
</reference>
<accession>A0ABS7QIH3</accession>
<gene>
    <name evidence="2" type="ORF">K7862_28650</name>
</gene>
<keyword evidence="3" id="KW-1185">Reference proteome</keyword>